<dbReference type="Proteomes" id="UP000325218">
    <property type="component" value="Unassembled WGS sequence"/>
</dbReference>
<evidence type="ECO:0000313" key="3">
    <source>
        <dbReference type="EMBL" id="TYA11315.1"/>
    </source>
</evidence>
<proteinExistence type="predicted"/>
<organism evidence="3 4">
    <name type="scientific">Paenibacillus faecis</name>
    <dbReference type="NCBI Taxonomy" id="862114"/>
    <lineage>
        <taxon>Bacteria</taxon>
        <taxon>Bacillati</taxon>
        <taxon>Bacillota</taxon>
        <taxon>Bacilli</taxon>
        <taxon>Bacillales</taxon>
        <taxon>Paenibacillaceae</taxon>
        <taxon>Paenibacillus</taxon>
    </lineage>
</organism>
<dbReference type="AlphaFoldDB" id="A0A5D0CQ73"/>
<accession>A0A5D0CQ73</accession>
<feature type="signal peptide" evidence="1">
    <location>
        <begin position="1"/>
        <end position="23"/>
    </location>
</feature>
<dbReference type="InterPro" id="IPR011042">
    <property type="entry name" value="6-blade_b-propeller_TolB-like"/>
</dbReference>
<evidence type="ECO:0000259" key="2">
    <source>
        <dbReference type="Pfam" id="PF16472"/>
    </source>
</evidence>
<dbReference type="Pfam" id="PF16472">
    <property type="entry name" value="DUF5050"/>
    <property type="match status" value="1"/>
</dbReference>
<dbReference type="SUPFAM" id="SSF69304">
    <property type="entry name" value="Tricorn protease N-terminal domain"/>
    <property type="match status" value="1"/>
</dbReference>
<name>A0A5D0CQ73_9BACL</name>
<dbReference type="InterPro" id="IPR032485">
    <property type="entry name" value="LRP1-like_beta_prop"/>
</dbReference>
<dbReference type="OrthoDB" id="1164310at2"/>
<keyword evidence="4" id="KW-1185">Reference proteome</keyword>
<feature type="chain" id="PRO_5022851062" evidence="1">
    <location>
        <begin position="24"/>
        <end position="391"/>
    </location>
</feature>
<evidence type="ECO:0000256" key="1">
    <source>
        <dbReference type="SAM" id="SignalP"/>
    </source>
</evidence>
<feature type="domain" description="Prolow-density lipoprotein receptor-related protein 1-like beta-propeller" evidence="2">
    <location>
        <begin position="134"/>
        <end position="266"/>
    </location>
</feature>
<dbReference type="EMBL" id="VSDO01000004">
    <property type="protein sequence ID" value="TYA11315.1"/>
    <property type="molecule type" value="Genomic_DNA"/>
</dbReference>
<dbReference type="RefSeq" id="WP_148455023.1">
    <property type="nucleotide sequence ID" value="NZ_VSDO01000004.1"/>
</dbReference>
<dbReference type="Gene3D" id="2.120.10.30">
    <property type="entry name" value="TolB, C-terminal domain"/>
    <property type="match status" value="1"/>
</dbReference>
<comment type="caution">
    <text evidence="3">The sequence shown here is derived from an EMBL/GenBank/DDBJ whole genome shotgun (WGS) entry which is preliminary data.</text>
</comment>
<gene>
    <name evidence="3" type="ORF">FRY98_19340</name>
</gene>
<sequence length="391" mass="43584">MIRKLGLIAILLCVCLSALPAAAEENVGDGIQETAAGGDSSTQGGSAEQKQGLLPKVVYTGGREILTVYADGTFEVKDVESQGTPRMITPIAESGGYFYTAGSVFDAYRVQRVGQDGTVENYDFDPNAGMYLQFAQDGYQYYNAKGYIVRVSEHEEPDRKKTLGKGSLLSRDETYIRNQEIWFTDVDGDYAIYKLANGKKTKLSKNDSYLKAVHNGWIYYHYYENKRWALYRMTLNGTNKQKLSGDADMAKTYIANNKIYYLDNHAKALREMNLDGTAKRVICKLRTDGVDIFAVEQGSIYFTEEQHPGKSNQQLYQADLKTGKKKLLVNIPLDFDYGWVRIRNVEPIGDYVAYSLANEVFLTKQDGTSPKKVATLGGAGAGRDLLHSKAK</sequence>
<evidence type="ECO:0000313" key="4">
    <source>
        <dbReference type="Proteomes" id="UP000325218"/>
    </source>
</evidence>
<keyword evidence="1" id="KW-0732">Signal</keyword>
<protein>
    <submittedName>
        <fullName evidence="3">DUF5050 domain-containing protein</fullName>
    </submittedName>
</protein>
<reference evidence="3 4" key="1">
    <citation type="submission" date="2019-08" db="EMBL/GenBank/DDBJ databases">
        <title>Genome sequencing of Paenibacillus faecis DSM 23593(T).</title>
        <authorList>
            <person name="Kook J.-K."/>
            <person name="Park S.-N."/>
            <person name="Lim Y.K."/>
        </authorList>
    </citation>
    <scope>NUCLEOTIDE SEQUENCE [LARGE SCALE GENOMIC DNA]</scope>
    <source>
        <strain evidence="3 4">DSM 23593</strain>
    </source>
</reference>